<feature type="domain" description="BRCT" evidence="7">
    <location>
        <begin position="333"/>
        <end position="423"/>
    </location>
</feature>
<dbReference type="Pfam" id="PF16589">
    <property type="entry name" value="BRCT_2"/>
    <property type="match status" value="1"/>
</dbReference>
<dbReference type="PANTHER" id="PTHR13763">
    <property type="entry name" value="BREAST CANCER TYPE 1 SUSCEPTIBILITY PROTEIN BRCA1"/>
    <property type="match status" value="1"/>
</dbReference>
<dbReference type="EMBL" id="GIBP01001795">
    <property type="protein sequence ID" value="NDV30764.1"/>
    <property type="molecule type" value="Transcribed_RNA"/>
</dbReference>
<evidence type="ECO:0000256" key="1">
    <source>
        <dbReference type="ARBA" id="ARBA00004123"/>
    </source>
</evidence>
<evidence type="ECO:0000256" key="4">
    <source>
        <dbReference type="ARBA" id="ARBA00023204"/>
    </source>
</evidence>
<dbReference type="InterPro" id="IPR036420">
    <property type="entry name" value="BRCT_dom_sf"/>
</dbReference>
<name>A0A6B2L175_9EUKA</name>
<feature type="domain" description="BRCT" evidence="7">
    <location>
        <begin position="15"/>
        <end position="77"/>
    </location>
</feature>
<dbReference type="Gene3D" id="3.40.50.10190">
    <property type="entry name" value="BRCT domain"/>
    <property type="match status" value="3"/>
</dbReference>
<evidence type="ECO:0000256" key="3">
    <source>
        <dbReference type="ARBA" id="ARBA00022763"/>
    </source>
</evidence>
<accession>A0A6B2L175</accession>
<organism evidence="8">
    <name type="scientific">Arcella intermedia</name>
    <dbReference type="NCBI Taxonomy" id="1963864"/>
    <lineage>
        <taxon>Eukaryota</taxon>
        <taxon>Amoebozoa</taxon>
        <taxon>Tubulinea</taxon>
        <taxon>Elardia</taxon>
        <taxon>Arcellinida</taxon>
        <taxon>Sphaerothecina</taxon>
        <taxon>Arcellidae</taxon>
        <taxon>Arcella</taxon>
    </lineage>
</organism>
<evidence type="ECO:0000313" key="8">
    <source>
        <dbReference type="EMBL" id="NDV30764.1"/>
    </source>
</evidence>
<dbReference type="PANTHER" id="PTHR13763:SF0">
    <property type="entry name" value="BREAST CANCER TYPE 1 SUSCEPTIBILITY PROTEIN"/>
    <property type="match status" value="1"/>
</dbReference>
<dbReference type="AlphaFoldDB" id="A0A6B2L175"/>
<feature type="domain" description="BRCT" evidence="7">
    <location>
        <begin position="440"/>
        <end position="531"/>
    </location>
</feature>
<protein>
    <recommendedName>
        <fullName evidence="7">BRCT domain-containing protein</fullName>
    </recommendedName>
</protein>
<dbReference type="GO" id="GO:0004842">
    <property type="term" value="F:ubiquitin-protein transferase activity"/>
    <property type="evidence" value="ECO:0007669"/>
    <property type="project" value="TreeGrafter"/>
</dbReference>
<dbReference type="GO" id="GO:0045944">
    <property type="term" value="P:positive regulation of transcription by RNA polymerase II"/>
    <property type="evidence" value="ECO:0007669"/>
    <property type="project" value="TreeGrafter"/>
</dbReference>
<evidence type="ECO:0000256" key="6">
    <source>
        <dbReference type="SAM" id="MobiDB-lite"/>
    </source>
</evidence>
<dbReference type="Pfam" id="PF00533">
    <property type="entry name" value="BRCT"/>
    <property type="match status" value="1"/>
</dbReference>
<keyword evidence="5" id="KW-0539">Nucleus</keyword>
<dbReference type="PROSITE" id="PS50172">
    <property type="entry name" value="BRCT"/>
    <property type="match status" value="3"/>
</dbReference>
<dbReference type="InterPro" id="IPR001357">
    <property type="entry name" value="BRCT_dom"/>
</dbReference>
<dbReference type="SMART" id="SM00292">
    <property type="entry name" value="BRCT"/>
    <property type="match status" value="2"/>
</dbReference>
<evidence type="ECO:0000259" key="7">
    <source>
        <dbReference type="PROSITE" id="PS50172"/>
    </source>
</evidence>
<reference evidence="8" key="1">
    <citation type="journal article" date="2020" name="J. Eukaryot. Microbiol.">
        <title>De novo Sequencing, Assembly and Annotation of the Transcriptome for the Free-Living Testate Amoeba Arcella intermedia.</title>
        <authorList>
            <person name="Ribeiro G.M."/>
            <person name="Porfirio-Sousa A.L."/>
            <person name="Maurer-Alcala X.X."/>
            <person name="Katz L.A."/>
            <person name="Lahr D.J.G."/>
        </authorList>
    </citation>
    <scope>NUCLEOTIDE SEQUENCE</scope>
</reference>
<dbReference type="GO" id="GO:0000724">
    <property type="term" value="P:double-strand break repair via homologous recombination"/>
    <property type="evidence" value="ECO:0007669"/>
    <property type="project" value="TreeGrafter"/>
</dbReference>
<dbReference type="SUPFAM" id="SSF52113">
    <property type="entry name" value="BRCT domain"/>
    <property type="match status" value="3"/>
</dbReference>
<proteinExistence type="predicted"/>
<comment type="subcellular location">
    <subcellularLocation>
        <location evidence="1">Nucleus</location>
    </subcellularLocation>
</comment>
<sequence>MAVPKNSELETRYLKIIKETSAMTASMILNSDVVLFDHGTETEFNRATLLNIPIVKPSWLTQCQSSKAQEPLDNHILSQFPAPNDEFSTQFSVSSPFQAESFDDTERATQTPSPAANTKKRTFSETENLFESSPSLWEAAHPVGVVEGTTPKMVLQESVNLMDSFCSPELDFSQSGSHKVAILNESPNLMDMNVSENLIDEVVLPPKPILLVNHFPEPIQSPTRERKRKKVTFKDVGEPVREVRSRRVSDAFPSVFKQEEEEMKEVADVNIDEIDEAIAIDREDLLAMEEMGLSQRDMFRLIKLIDQQLEIEKISPNEPKFKRLSTIPSNCLNRTKFLRKMTFCYSCCTELQIQSIYEFVKKFGGRLEPDFNEDKTTILIVGSESRTAKVVKALAKGCYIIKIDWIRNSIKYNVCLDLQPFEAVDWFIGARRLRKAKQKKKPKIFKGLTFYISNGTKMKGSDLESIIYLAGGRVKSLHKSMYCISGGKSKKVILKEMKVKEKNLHCIFISMDWVLDALSAGKLRPTDEYLIK</sequence>
<evidence type="ECO:0000256" key="2">
    <source>
        <dbReference type="ARBA" id="ARBA00022737"/>
    </source>
</evidence>
<keyword evidence="3" id="KW-0227">DNA damage</keyword>
<dbReference type="InterPro" id="IPR031099">
    <property type="entry name" value="BRCA1-associated"/>
</dbReference>
<keyword evidence="4" id="KW-0234">DNA repair</keyword>
<keyword evidence="2" id="KW-0677">Repeat</keyword>
<dbReference type="GO" id="GO:0005634">
    <property type="term" value="C:nucleus"/>
    <property type="evidence" value="ECO:0007669"/>
    <property type="project" value="UniProtKB-SubCell"/>
</dbReference>
<feature type="region of interest" description="Disordered" evidence="6">
    <location>
        <begin position="100"/>
        <end position="123"/>
    </location>
</feature>
<evidence type="ECO:0000256" key="5">
    <source>
        <dbReference type="ARBA" id="ARBA00023242"/>
    </source>
</evidence>